<dbReference type="Proteomes" id="UP001295740">
    <property type="component" value="Unassembled WGS sequence"/>
</dbReference>
<accession>A0AAI8YHD4</accession>
<dbReference type="AlphaFoldDB" id="A0AAI8YHD4"/>
<evidence type="ECO:0000313" key="2">
    <source>
        <dbReference type="Proteomes" id="UP001295740"/>
    </source>
</evidence>
<name>A0AAI8YHD4_9PEZI</name>
<proteinExistence type="predicted"/>
<comment type="caution">
    <text evidence="1">The sequence shown here is derived from an EMBL/GenBank/DDBJ whole genome shotgun (WGS) entry which is preliminary data.</text>
</comment>
<keyword evidence="2" id="KW-1185">Reference proteome</keyword>
<protein>
    <submittedName>
        <fullName evidence="1">Uu.00g123140.m01.CDS01</fullName>
    </submittedName>
</protein>
<evidence type="ECO:0000313" key="1">
    <source>
        <dbReference type="EMBL" id="CAJ2504920.1"/>
    </source>
</evidence>
<dbReference type="EMBL" id="CAUWAG010000007">
    <property type="protein sequence ID" value="CAJ2504920.1"/>
    <property type="molecule type" value="Genomic_DNA"/>
</dbReference>
<reference evidence="1" key="1">
    <citation type="submission" date="2023-10" db="EMBL/GenBank/DDBJ databases">
        <authorList>
            <person name="Hackl T."/>
        </authorList>
    </citation>
    <scope>NUCLEOTIDE SEQUENCE</scope>
</reference>
<gene>
    <name evidence="1" type="ORF">KHLLAP_LOCUS5388</name>
</gene>
<sequence>MSTQLERTTKLPFDFDDISLPSDFLVWIASPEASFLDGKLVFAAWDVEELKGRRNEIVGGHPGSGELWFGFQGFPRYIRGRPLGGS</sequence>
<organism evidence="1 2">
    <name type="scientific">Anthostomella pinea</name>
    <dbReference type="NCBI Taxonomy" id="933095"/>
    <lineage>
        <taxon>Eukaryota</taxon>
        <taxon>Fungi</taxon>
        <taxon>Dikarya</taxon>
        <taxon>Ascomycota</taxon>
        <taxon>Pezizomycotina</taxon>
        <taxon>Sordariomycetes</taxon>
        <taxon>Xylariomycetidae</taxon>
        <taxon>Xylariales</taxon>
        <taxon>Xylariaceae</taxon>
        <taxon>Anthostomella</taxon>
    </lineage>
</organism>